<evidence type="ECO:0000256" key="1">
    <source>
        <dbReference type="SAM" id="Phobius"/>
    </source>
</evidence>
<keyword evidence="1" id="KW-0472">Membrane</keyword>
<dbReference type="RefSeq" id="WP_127785031.1">
    <property type="nucleotide sequence ID" value="NZ_SACL01000001.1"/>
</dbReference>
<feature type="transmembrane region" description="Helical" evidence="1">
    <location>
        <begin position="53"/>
        <end position="72"/>
    </location>
</feature>
<evidence type="ECO:0000313" key="2">
    <source>
        <dbReference type="EMBL" id="RVT98559.1"/>
    </source>
</evidence>
<name>A0A437MLQ3_9PROT</name>
<accession>A0A437MLQ3</accession>
<proteinExistence type="predicted"/>
<protein>
    <submittedName>
        <fullName evidence="2">Uncharacterized protein</fullName>
    </submittedName>
</protein>
<evidence type="ECO:0000313" key="3">
    <source>
        <dbReference type="Proteomes" id="UP000282957"/>
    </source>
</evidence>
<keyword evidence="1" id="KW-0812">Transmembrane</keyword>
<keyword evidence="3" id="KW-1185">Reference proteome</keyword>
<comment type="caution">
    <text evidence="2">The sequence shown here is derived from an EMBL/GenBank/DDBJ whole genome shotgun (WGS) entry which is preliminary data.</text>
</comment>
<sequence length="74" mass="8244">MQKAARPPHHYDPHPDDVFIFPDRAFAPGYEPSPPNLNPRAELPYGRGEMMRFLAMLAALIGGIAMFSAMFLQG</sequence>
<dbReference type="Proteomes" id="UP000282957">
    <property type="component" value="Unassembled WGS sequence"/>
</dbReference>
<dbReference type="EMBL" id="SACL01000001">
    <property type="protein sequence ID" value="RVT98559.1"/>
    <property type="molecule type" value="Genomic_DNA"/>
</dbReference>
<dbReference type="AlphaFoldDB" id="A0A437MLQ3"/>
<organism evidence="2 3">
    <name type="scientific">Rhodovarius crocodyli</name>
    <dbReference type="NCBI Taxonomy" id="1979269"/>
    <lineage>
        <taxon>Bacteria</taxon>
        <taxon>Pseudomonadati</taxon>
        <taxon>Pseudomonadota</taxon>
        <taxon>Alphaproteobacteria</taxon>
        <taxon>Acetobacterales</taxon>
        <taxon>Roseomonadaceae</taxon>
        <taxon>Rhodovarius</taxon>
    </lineage>
</organism>
<keyword evidence="1" id="KW-1133">Transmembrane helix</keyword>
<dbReference type="OrthoDB" id="9992963at2"/>
<gene>
    <name evidence="2" type="ORF">EOD42_00095</name>
</gene>
<reference evidence="2 3" key="1">
    <citation type="submission" date="2019-01" db="EMBL/GenBank/DDBJ databases">
        <authorList>
            <person name="Chen W.-M."/>
        </authorList>
    </citation>
    <scope>NUCLEOTIDE SEQUENCE [LARGE SCALE GENOMIC DNA]</scope>
    <source>
        <strain evidence="2 3">CCP-6</strain>
    </source>
</reference>